<feature type="region of interest" description="Disordered" evidence="8">
    <location>
        <begin position="1"/>
        <end position="160"/>
    </location>
</feature>
<feature type="compositionally biased region" description="Polar residues" evidence="8">
    <location>
        <begin position="140"/>
        <end position="160"/>
    </location>
</feature>
<feature type="transmembrane region" description="Helical" evidence="9">
    <location>
        <begin position="1177"/>
        <end position="1199"/>
    </location>
</feature>
<keyword evidence="3 9" id="KW-0812">Transmembrane</keyword>
<feature type="transmembrane region" description="Helical" evidence="9">
    <location>
        <begin position="1023"/>
        <end position="1044"/>
    </location>
</feature>
<dbReference type="InterPro" id="IPR041491">
    <property type="entry name" value="TRPM_SLOG"/>
</dbReference>
<dbReference type="PANTHER" id="PTHR13800:SF12">
    <property type="entry name" value="TRANSIENT RECEPTOR POTENTIAL CATION CHANNEL SUBFAMILY M MEMBER-LIKE 2"/>
    <property type="match status" value="1"/>
</dbReference>
<dbReference type="SUPFAM" id="SSF48403">
    <property type="entry name" value="Ankyrin repeat"/>
    <property type="match status" value="1"/>
</dbReference>
<evidence type="ECO:0000256" key="3">
    <source>
        <dbReference type="ARBA" id="ARBA00022692"/>
    </source>
</evidence>
<accession>A0A8W8JI12</accession>
<evidence type="ECO:0000259" key="10">
    <source>
        <dbReference type="Pfam" id="PF00520"/>
    </source>
</evidence>
<evidence type="ECO:0000259" key="12">
    <source>
        <dbReference type="Pfam" id="PF25508"/>
    </source>
</evidence>
<keyword evidence="4 9" id="KW-1133">Transmembrane helix</keyword>
<keyword evidence="6 9" id="KW-0472">Membrane</keyword>
<name>A0A8W8JI12_MAGGI</name>
<feature type="transmembrane region" description="Helical" evidence="9">
    <location>
        <begin position="951"/>
        <end position="971"/>
    </location>
</feature>
<evidence type="ECO:0000256" key="5">
    <source>
        <dbReference type="ARBA" id="ARBA00023065"/>
    </source>
</evidence>
<evidence type="ECO:0000256" key="9">
    <source>
        <dbReference type="SAM" id="Phobius"/>
    </source>
</evidence>
<dbReference type="PANTHER" id="PTHR13800">
    <property type="entry name" value="TRANSIENT RECEPTOR POTENTIAL CATION CHANNEL, SUBFAMILY M, MEMBER 6"/>
    <property type="match status" value="1"/>
</dbReference>
<dbReference type="OMA" id="FERNAME"/>
<dbReference type="InterPro" id="IPR050927">
    <property type="entry name" value="TRPM"/>
</dbReference>
<feature type="domain" description="Ion transport" evidence="10">
    <location>
        <begin position="954"/>
        <end position="1213"/>
    </location>
</feature>
<feature type="domain" description="TRPM-like" evidence="12">
    <location>
        <begin position="713"/>
        <end position="830"/>
    </location>
</feature>
<evidence type="ECO:0000256" key="4">
    <source>
        <dbReference type="ARBA" id="ARBA00022989"/>
    </source>
</evidence>
<dbReference type="Pfam" id="PF18139">
    <property type="entry name" value="LSDAT_euk"/>
    <property type="match status" value="1"/>
</dbReference>
<proteinExistence type="predicted"/>
<dbReference type="EnsemblMetazoa" id="G19472.1">
    <property type="protein sequence ID" value="G19472.1:cds"/>
    <property type="gene ID" value="G19472"/>
</dbReference>
<feature type="transmembrane region" description="Helical" evidence="9">
    <location>
        <begin position="854"/>
        <end position="870"/>
    </location>
</feature>
<evidence type="ECO:0000313" key="13">
    <source>
        <dbReference type="EnsemblMetazoa" id="G19472.1:cds"/>
    </source>
</evidence>
<feature type="transmembrane region" description="Helical" evidence="9">
    <location>
        <begin position="1094"/>
        <end position="1112"/>
    </location>
</feature>
<keyword evidence="5" id="KW-0406">Ion transport</keyword>
<evidence type="ECO:0000256" key="7">
    <source>
        <dbReference type="ARBA" id="ARBA00023303"/>
    </source>
</evidence>
<dbReference type="InterPro" id="IPR036770">
    <property type="entry name" value="Ankyrin_rpt-contain_sf"/>
</dbReference>
<dbReference type="InterPro" id="IPR057366">
    <property type="entry name" value="TRPM-like"/>
</dbReference>
<feature type="compositionally biased region" description="Polar residues" evidence="8">
    <location>
        <begin position="116"/>
        <end position="132"/>
    </location>
</feature>
<reference evidence="13" key="1">
    <citation type="submission" date="2022-08" db="UniProtKB">
        <authorList>
            <consortium name="EnsemblMetazoa"/>
        </authorList>
    </citation>
    <scope>IDENTIFICATION</scope>
    <source>
        <strain evidence="13">05x7-T-G4-1.051#20</strain>
    </source>
</reference>
<evidence type="ECO:0000256" key="2">
    <source>
        <dbReference type="ARBA" id="ARBA00022448"/>
    </source>
</evidence>
<feature type="compositionally biased region" description="Basic and acidic residues" evidence="8">
    <location>
        <begin position="52"/>
        <end position="65"/>
    </location>
</feature>
<feature type="domain" description="TRPM-like" evidence="12">
    <location>
        <begin position="591"/>
        <end position="649"/>
    </location>
</feature>
<sequence>MDSKEANVESASAYSGVIPGRSLNQHQHELIGSPRRREAREEEEKKEEEEESHGNQKNADKEPTQVKRKPKFQHKLQPIHDLIELEREKEPFQGDGKTKKAKRKKRKMDKEKSRDGSGSFTVSDPLSRSSEGYSKKGKTSEVNDSTGTYTNQRITNKSLSNADPAVELALVKNNGTYTQNDDDKDCVGETRQNRKEPMGLSKIITARRINETSFRNFVTKSKIMIRIPLKEDELENAHTKQELSDSFGIIDNTGFAENDALTRYLRCVPDTKADIIWAMLIDQWHLKRPQLIISVTGDAQRFDLKRTMQEKLNLMNAPTSSCTWIITGGTQSGVWELMGDAVKDHNSSWERKNDVVVLGVAPWGCVANRQALEEEEEEQRNPNDNTNVPQGKIHTHFILIDDGSENKFGGEIEFRSRLEKFISEQRVDPDDKDSSRTIPAISIIVGGDINTMKVMWQSVMNRIPVLVLQSSGGVADFIALGYKITTNLYNKEESFFPLTFDEDIKDLVDIIFAWKAEDLPKKQKLVESCLKQLREALQHRELLTVFDLNDNETEEIDRAILYALLKATRSNTNTQLSLALAWDRPDIAKNEIFTASNKTNYQKLDLHDAMMTALIQDRLEFVKLFLENGIDLSQFLDIHNLWKLFLNCFNDKNDASAQLLRNLMDRPVLVRMKRMKKGELLEICDYLNCIGQVIADLLCNNAMTLVYHPRLLEVNPTKNLFIWAILMNRMSLAIHLWRIGNDHVGTALFASCLLKKLSKEAYEEDELELSTTLKKHSLEFEKLASEVLGICYLKSRYLSHQLLVRELKEFGNTTLFCMAEENILMDFLAQTCCQTKLSAIWKKHMALSTSRKKIVATILMPLCIFAIIFVDKKALRDKLDDLDPLNLTEKNCMPEQQDVAVCKDRHVKIRGLNGKVAPFPGFKSKDEQHWCDSNWCYDNFRSFYTAPVTKFITAMFANIVFLGLFSFFVLTDLHPIGENGAPSLVEIFSWIYTITSLIDEVYQVKTRNHGSICHKIGSWFRNAWNRFDIVLYLFFLTSVILRFSLYGEDFVWARRLYSLTLGMYFFRFLQYFEADKNIGPKVTMISRMLNDLKFFLLILLVFILSFGVTYQANLYPNAPQEWSVLQDVLYHPYWQMYGELFLENKEGKDPSEDLGTCTKNETLWRSGEKERCPEKSFLVVLLMAVFLLLTNVLLLNLLIAMFSDTVKKVHENSEKEWRFHRFSLVYEYYNRPFLFPPLNILDYFVKIIQWCCNNNESTSDNKKDTSFREKLSKKEQKQLSQFERNAMEEYMRSKLTLEKDKTDKKIQTTDKRVDRVNEKVDEIKDKVYHLWWRHQKLNDR</sequence>
<evidence type="ECO:0008006" key="15">
    <source>
        <dbReference type="Google" id="ProtNLM"/>
    </source>
</evidence>
<dbReference type="GO" id="GO:0005886">
    <property type="term" value="C:plasma membrane"/>
    <property type="evidence" value="ECO:0007669"/>
    <property type="project" value="TreeGrafter"/>
</dbReference>
<dbReference type="Proteomes" id="UP000005408">
    <property type="component" value="Unassembled WGS sequence"/>
</dbReference>
<feature type="domain" description="TRPM SLOG" evidence="11">
    <location>
        <begin position="263"/>
        <end position="519"/>
    </location>
</feature>
<dbReference type="InterPro" id="IPR005821">
    <property type="entry name" value="Ion_trans_dom"/>
</dbReference>
<evidence type="ECO:0000256" key="6">
    <source>
        <dbReference type="ARBA" id="ARBA00023136"/>
    </source>
</evidence>
<evidence type="ECO:0000259" key="11">
    <source>
        <dbReference type="Pfam" id="PF18139"/>
    </source>
</evidence>
<comment type="subcellular location">
    <subcellularLocation>
        <location evidence="1">Membrane</location>
        <topology evidence="1">Multi-pass membrane protein</topology>
    </subcellularLocation>
</comment>
<dbReference type="Pfam" id="PF25508">
    <property type="entry name" value="TRPM2"/>
    <property type="match status" value="2"/>
</dbReference>
<dbReference type="GO" id="GO:0099604">
    <property type="term" value="F:ligand-gated calcium channel activity"/>
    <property type="evidence" value="ECO:0007669"/>
    <property type="project" value="TreeGrafter"/>
</dbReference>
<keyword evidence="2" id="KW-0813">Transport</keyword>
<evidence type="ECO:0000256" key="1">
    <source>
        <dbReference type="ARBA" id="ARBA00004141"/>
    </source>
</evidence>
<protein>
    <recommendedName>
        <fullName evidence="15">Transient receptor potential cation channel subfamily M member 3</fullName>
    </recommendedName>
</protein>
<dbReference type="Pfam" id="PF00520">
    <property type="entry name" value="Ion_trans"/>
    <property type="match status" value="1"/>
</dbReference>
<evidence type="ECO:0000256" key="8">
    <source>
        <dbReference type="SAM" id="MobiDB-lite"/>
    </source>
</evidence>
<feature type="compositionally biased region" description="Basic and acidic residues" evidence="8">
    <location>
        <begin position="81"/>
        <end position="98"/>
    </location>
</feature>
<organism evidence="13 14">
    <name type="scientific">Magallana gigas</name>
    <name type="common">Pacific oyster</name>
    <name type="synonym">Crassostrea gigas</name>
    <dbReference type="NCBI Taxonomy" id="29159"/>
    <lineage>
        <taxon>Eukaryota</taxon>
        <taxon>Metazoa</taxon>
        <taxon>Spiralia</taxon>
        <taxon>Lophotrochozoa</taxon>
        <taxon>Mollusca</taxon>
        <taxon>Bivalvia</taxon>
        <taxon>Autobranchia</taxon>
        <taxon>Pteriomorphia</taxon>
        <taxon>Ostreida</taxon>
        <taxon>Ostreoidea</taxon>
        <taxon>Ostreidae</taxon>
        <taxon>Magallana</taxon>
    </lineage>
</organism>
<keyword evidence="7" id="KW-0407">Ion channel</keyword>
<dbReference type="OrthoDB" id="310870at2759"/>
<evidence type="ECO:0000313" key="14">
    <source>
        <dbReference type="Proteomes" id="UP000005408"/>
    </source>
</evidence>
<keyword evidence="14" id="KW-1185">Reference proteome</keyword>